<keyword evidence="3 5" id="KW-0863">Zinc-finger</keyword>
<dbReference type="PANTHER" id="PTHR24379:SF121">
    <property type="entry name" value="C2H2-TYPE DOMAIN-CONTAINING PROTEIN"/>
    <property type="match status" value="1"/>
</dbReference>
<keyword evidence="11" id="KW-1185">Reference proteome</keyword>
<evidence type="ECO:0000256" key="7">
    <source>
        <dbReference type="SAM" id="MobiDB-lite"/>
    </source>
</evidence>
<feature type="binding site" evidence="6">
    <location>
        <position position="12"/>
    </location>
    <ligand>
        <name>Zn(2+)</name>
        <dbReference type="ChEBI" id="CHEBI:29105"/>
    </ligand>
</feature>
<dbReference type="SUPFAM" id="SSF57667">
    <property type="entry name" value="beta-beta-alpha zinc fingers"/>
    <property type="match status" value="3"/>
</dbReference>
<evidence type="ECO:0000313" key="10">
    <source>
        <dbReference type="EnsemblMetazoa" id="AEPI014284-PA"/>
    </source>
</evidence>
<feature type="region of interest" description="Disordered" evidence="7">
    <location>
        <begin position="97"/>
        <end position="145"/>
    </location>
</feature>
<dbReference type="PANTHER" id="PTHR24379">
    <property type="entry name" value="KRAB AND ZINC FINGER DOMAIN-CONTAINING"/>
    <property type="match status" value="1"/>
</dbReference>
<dbReference type="SMART" id="SM00355">
    <property type="entry name" value="ZnF_C2H2"/>
    <property type="match status" value="7"/>
</dbReference>
<evidence type="ECO:0000259" key="9">
    <source>
        <dbReference type="PROSITE" id="PS51915"/>
    </source>
</evidence>
<reference evidence="11" key="1">
    <citation type="submission" date="2013-03" db="EMBL/GenBank/DDBJ databases">
        <title>The Genome Sequence of Anopheles epiroticus epiroticus2.</title>
        <authorList>
            <consortium name="The Broad Institute Genomics Platform"/>
            <person name="Neafsey D.E."/>
            <person name="Howell P."/>
            <person name="Walker B."/>
            <person name="Young S.K."/>
            <person name="Zeng Q."/>
            <person name="Gargeya S."/>
            <person name="Fitzgerald M."/>
            <person name="Haas B."/>
            <person name="Abouelleil A."/>
            <person name="Allen A.W."/>
            <person name="Alvarado L."/>
            <person name="Arachchi H.M."/>
            <person name="Berlin A.M."/>
            <person name="Chapman S.B."/>
            <person name="Gainer-Dewar J."/>
            <person name="Goldberg J."/>
            <person name="Griggs A."/>
            <person name="Gujja S."/>
            <person name="Hansen M."/>
            <person name="Howarth C."/>
            <person name="Imamovic A."/>
            <person name="Ireland A."/>
            <person name="Larimer J."/>
            <person name="McCowan C."/>
            <person name="Murphy C."/>
            <person name="Pearson M."/>
            <person name="Poon T.W."/>
            <person name="Priest M."/>
            <person name="Roberts A."/>
            <person name="Saif S."/>
            <person name="Shea T."/>
            <person name="Sisk P."/>
            <person name="Sykes S."/>
            <person name="Wortman J."/>
            <person name="Nusbaum C."/>
            <person name="Birren B."/>
        </authorList>
    </citation>
    <scope>NUCLEOTIDE SEQUENCE [LARGE SCALE GENOMIC DNA]</scope>
    <source>
        <strain evidence="11">Epiroticus2</strain>
    </source>
</reference>
<dbReference type="VEuPathDB" id="VectorBase:AEPI014284"/>
<dbReference type="GO" id="GO:0008270">
    <property type="term" value="F:zinc ion binding"/>
    <property type="evidence" value="ECO:0007669"/>
    <property type="project" value="UniProtKB-UniRule"/>
</dbReference>
<evidence type="ECO:0000256" key="2">
    <source>
        <dbReference type="ARBA" id="ARBA00022737"/>
    </source>
</evidence>
<dbReference type="SUPFAM" id="SSF57716">
    <property type="entry name" value="Glucocorticoid receptor-like (DNA-binding domain)"/>
    <property type="match status" value="1"/>
</dbReference>
<feature type="domain" description="C2H2-type" evidence="8">
    <location>
        <begin position="178"/>
        <end position="201"/>
    </location>
</feature>
<feature type="binding site" evidence="6">
    <location>
        <position position="61"/>
    </location>
    <ligand>
        <name>Zn(2+)</name>
        <dbReference type="ChEBI" id="CHEBI:29105"/>
    </ligand>
</feature>
<dbReference type="InterPro" id="IPR013087">
    <property type="entry name" value="Znf_C2H2_type"/>
</dbReference>
<dbReference type="FunFam" id="3.30.160.60:FF:002753">
    <property type="entry name" value="AGAP011403-PA"/>
    <property type="match status" value="1"/>
</dbReference>
<name>A0A182PY74_9DIPT</name>
<accession>A0A182PY74</accession>
<dbReference type="EnsemblMetazoa" id="AEPI014284-RA">
    <property type="protein sequence ID" value="AEPI014284-PA"/>
    <property type="gene ID" value="AEPI014284"/>
</dbReference>
<feature type="domain" description="C2H2-type" evidence="8">
    <location>
        <begin position="293"/>
        <end position="317"/>
    </location>
</feature>
<dbReference type="Pfam" id="PF00096">
    <property type="entry name" value="zf-C2H2"/>
    <property type="match status" value="4"/>
</dbReference>
<dbReference type="AlphaFoldDB" id="A0A182PY74"/>
<keyword evidence="4 6" id="KW-0862">Zinc</keyword>
<dbReference type="PROSITE" id="PS50157">
    <property type="entry name" value="ZINC_FINGER_C2H2_2"/>
    <property type="match status" value="6"/>
</dbReference>
<evidence type="ECO:0000256" key="1">
    <source>
        <dbReference type="ARBA" id="ARBA00022723"/>
    </source>
</evidence>
<evidence type="ECO:0008006" key="12">
    <source>
        <dbReference type="Google" id="ProtNLM"/>
    </source>
</evidence>
<reference evidence="10" key="2">
    <citation type="submission" date="2020-05" db="UniProtKB">
        <authorList>
            <consortium name="EnsemblMetazoa"/>
        </authorList>
    </citation>
    <scope>IDENTIFICATION</scope>
    <source>
        <strain evidence="10">Epiroticus2</strain>
    </source>
</reference>
<feature type="domain" description="C2H2-type" evidence="8">
    <location>
        <begin position="320"/>
        <end position="348"/>
    </location>
</feature>
<feature type="domain" description="ZAD" evidence="9">
    <location>
        <begin position="10"/>
        <end position="85"/>
    </location>
</feature>
<evidence type="ECO:0000259" key="8">
    <source>
        <dbReference type="PROSITE" id="PS50157"/>
    </source>
</evidence>
<dbReference type="Gene3D" id="3.40.1800.20">
    <property type="match status" value="1"/>
</dbReference>
<dbReference type="SMART" id="SM00868">
    <property type="entry name" value="zf-AD"/>
    <property type="match status" value="1"/>
</dbReference>
<organism evidence="10 11">
    <name type="scientific">Anopheles epiroticus</name>
    <dbReference type="NCBI Taxonomy" id="199890"/>
    <lineage>
        <taxon>Eukaryota</taxon>
        <taxon>Metazoa</taxon>
        <taxon>Ecdysozoa</taxon>
        <taxon>Arthropoda</taxon>
        <taxon>Hexapoda</taxon>
        <taxon>Insecta</taxon>
        <taxon>Pterygota</taxon>
        <taxon>Neoptera</taxon>
        <taxon>Endopterygota</taxon>
        <taxon>Diptera</taxon>
        <taxon>Nematocera</taxon>
        <taxon>Culicoidea</taxon>
        <taxon>Culicidae</taxon>
        <taxon>Anophelinae</taxon>
        <taxon>Anopheles</taxon>
    </lineage>
</organism>
<evidence type="ECO:0000256" key="3">
    <source>
        <dbReference type="ARBA" id="ARBA00022771"/>
    </source>
</evidence>
<evidence type="ECO:0000256" key="6">
    <source>
        <dbReference type="PROSITE-ProRule" id="PRU01263"/>
    </source>
</evidence>
<dbReference type="PROSITE" id="PS00028">
    <property type="entry name" value="ZINC_FINGER_C2H2_1"/>
    <property type="match status" value="6"/>
</dbReference>
<evidence type="ECO:0000256" key="5">
    <source>
        <dbReference type="PROSITE-ProRule" id="PRU00042"/>
    </source>
</evidence>
<feature type="domain" description="C2H2-type" evidence="8">
    <location>
        <begin position="265"/>
        <end position="292"/>
    </location>
</feature>
<feature type="compositionally biased region" description="Acidic residues" evidence="7">
    <location>
        <begin position="118"/>
        <end position="129"/>
    </location>
</feature>
<dbReference type="GO" id="GO:0005634">
    <property type="term" value="C:nucleus"/>
    <property type="evidence" value="ECO:0007669"/>
    <property type="project" value="InterPro"/>
</dbReference>
<evidence type="ECO:0000313" key="11">
    <source>
        <dbReference type="Proteomes" id="UP000075885"/>
    </source>
</evidence>
<dbReference type="Proteomes" id="UP000075885">
    <property type="component" value="Unassembled WGS sequence"/>
</dbReference>
<keyword evidence="1 6" id="KW-0479">Metal-binding</keyword>
<feature type="domain" description="C2H2-type" evidence="8">
    <location>
        <begin position="207"/>
        <end position="235"/>
    </location>
</feature>
<feature type="binding site" evidence="6">
    <location>
        <position position="58"/>
    </location>
    <ligand>
        <name>Zn(2+)</name>
        <dbReference type="ChEBI" id="CHEBI:29105"/>
    </ligand>
</feature>
<dbReference type="InterPro" id="IPR036236">
    <property type="entry name" value="Znf_C2H2_sf"/>
</dbReference>
<dbReference type="STRING" id="199890.A0A182PY74"/>
<dbReference type="Pfam" id="PF07776">
    <property type="entry name" value="zf-AD"/>
    <property type="match status" value="1"/>
</dbReference>
<protein>
    <recommendedName>
        <fullName evidence="12">Protein krueppel</fullName>
    </recommendedName>
</protein>
<dbReference type="PROSITE" id="PS51915">
    <property type="entry name" value="ZAD"/>
    <property type="match status" value="1"/>
</dbReference>
<proteinExistence type="predicted"/>
<keyword evidence="2" id="KW-0677">Repeat</keyword>
<dbReference type="Gene3D" id="3.30.160.60">
    <property type="entry name" value="Classic Zinc Finger"/>
    <property type="match status" value="5"/>
</dbReference>
<feature type="domain" description="C2H2-type" evidence="8">
    <location>
        <begin position="236"/>
        <end position="264"/>
    </location>
</feature>
<evidence type="ECO:0000256" key="4">
    <source>
        <dbReference type="ARBA" id="ARBA00022833"/>
    </source>
</evidence>
<dbReference type="Pfam" id="PF13894">
    <property type="entry name" value="zf-C2H2_4"/>
    <property type="match status" value="1"/>
</dbReference>
<dbReference type="InterPro" id="IPR012934">
    <property type="entry name" value="Znf_AD"/>
</dbReference>
<sequence>MDSRACSITTICRFCLCRDEDKLMPLSLLTDKSLSIEDIELFTGVQNLRENAHPYVVCEECDDTVNKFVSFRTICAKTDALFRRLCAEEFTEDNETEDTKEGVCVDPAVATQPSSSDNEAEDSETEDSENATSRLPSIGRKKQNRTEESSSKKLCDICGAFVFELIGHRRVHTKEAPYACNYCDVKMTHKSNLLRHIDSVHLKRIIKRCEQCDKGFTSYFSYGSHMRSHHATEKKYECKMCCKKFNHHSSLWLHNIRTHIDERKYKCSICDLPWKTKESLKIHERSHSSEQPYACQHCTKRFKTRYGWKSHELTHTGIVFSCQLCDKTFRYKTLINAHIRKAHPDANSTT</sequence>
<feature type="binding site" evidence="6">
    <location>
        <position position="15"/>
    </location>
    <ligand>
        <name>Zn(2+)</name>
        <dbReference type="ChEBI" id="CHEBI:29105"/>
    </ligand>
</feature>